<evidence type="ECO:0000259" key="1">
    <source>
        <dbReference type="Pfam" id="PF08800"/>
    </source>
</evidence>
<dbReference type="Proteomes" id="UP000642938">
    <property type="component" value="Unassembled WGS sequence"/>
</dbReference>
<dbReference type="Pfam" id="PF08800">
    <property type="entry name" value="BT4734-like_N"/>
    <property type="match status" value="1"/>
</dbReference>
<comment type="caution">
    <text evidence="3">The sequence shown here is derived from an EMBL/GenBank/DDBJ whole genome shotgun (WGS) entry which is preliminary data.</text>
</comment>
<dbReference type="RefSeq" id="WP_183763787.1">
    <property type="nucleotide sequence ID" value="NZ_BMHZ01000001.1"/>
</dbReference>
<evidence type="ECO:0000313" key="5">
    <source>
        <dbReference type="Proteomes" id="UP000642938"/>
    </source>
</evidence>
<reference evidence="3 4" key="3">
    <citation type="submission" date="2020-08" db="EMBL/GenBank/DDBJ databases">
        <title>Genomic Encyclopedia of Type Strains, Phase IV (KMG-IV): sequencing the most valuable type-strain genomes for metagenomic binning, comparative biology and taxonomic classification.</title>
        <authorList>
            <person name="Goeker M."/>
        </authorList>
    </citation>
    <scope>NUCLEOTIDE SEQUENCE [LARGE SCALE GENOMIC DNA]</scope>
    <source>
        <strain evidence="3 4">DSM 100774</strain>
    </source>
</reference>
<evidence type="ECO:0000313" key="4">
    <source>
        <dbReference type="Proteomes" id="UP000532273"/>
    </source>
</evidence>
<feature type="domain" description="BT4734-like N-terminal" evidence="1">
    <location>
        <begin position="63"/>
        <end position="188"/>
    </location>
</feature>
<accession>A0A7W6P588</accession>
<reference evidence="2" key="4">
    <citation type="submission" date="2024-05" db="EMBL/GenBank/DDBJ databases">
        <authorList>
            <person name="Sun Q."/>
            <person name="Zhou Y."/>
        </authorList>
    </citation>
    <scope>NUCLEOTIDE SEQUENCE</scope>
    <source>
        <strain evidence="2">CGMCC 1.15287</strain>
    </source>
</reference>
<reference evidence="5" key="2">
    <citation type="journal article" date="2019" name="Int. J. Syst. Evol. Microbiol.">
        <title>The Global Catalogue of Microorganisms (GCM) 10K type strain sequencing project: providing services to taxonomists for standard genome sequencing and annotation.</title>
        <authorList>
            <consortium name="The Broad Institute Genomics Platform"/>
            <consortium name="The Broad Institute Genome Sequencing Center for Infectious Disease"/>
            <person name="Wu L."/>
            <person name="Ma J."/>
        </authorList>
    </citation>
    <scope>NUCLEOTIDE SEQUENCE [LARGE SCALE GENOMIC DNA]</scope>
    <source>
        <strain evidence="5">CGMCC 1.15287</strain>
    </source>
</reference>
<proteinExistence type="predicted"/>
<organism evidence="3 4">
    <name type="scientific">Pedobacter zeae</name>
    <dbReference type="NCBI Taxonomy" id="1737356"/>
    <lineage>
        <taxon>Bacteria</taxon>
        <taxon>Pseudomonadati</taxon>
        <taxon>Bacteroidota</taxon>
        <taxon>Sphingobacteriia</taxon>
        <taxon>Sphingobacteriales</taxon>
        <taxon>Sphingobacteriaceae</taxon>
        <taxon>Pedobacter</taxon>
    </lineage>
</organism>
<name>A0A7W6P588_9SPHI</name>
<protein>
    <recommendedName>
        <fullName evidence="1">BT4734-like N-terminal domain-containing protein</fullName>
    </recommendedName>
</protein>
<dbReference type="Proteomes" id="UP000532273">
    <property type="component" value="Unassembled WGS sequence"/>
</dbReference>
<dbReference type="EMBL" id="BMHZ01000001">
    <property type="protein sequence ID" value="GGG93379.1"/>
    <property type="molecule type" value="Genomic_DNA"/>
</dbReference>
<keyword evidence="5" id="KW-1185">Reference proteome</keyword>
<evidence type="ECO:0000313" key="3">
    <source>
        <dbReference type="EMBL" id="MBB4108349.1"/>
    </source>
</evidence>
<reference evidence="2" key="1">
    <citation type="journal article" date="2014" name="Int. J. Syst. Evol. Microbiol.">
        <title>Complete genome of a new Firmicutes species belonging to the dominant human colonic microbiota ('Ruminococcus bicirculans') reveals two chromosomes and a selective capacity to utilize plant glucans.</title>
        <authorList>
            <consortium name="NISC Comparative Sequencing Program"/>
            <person name="Wegmann U."/>
            <person name="Louis P."/>
            <person name="Goesmann A."/>
            <person name="Henrissat B."/>
            <person name="Duncan S.H."/>
            <person name="Flint H.J."/>
        </authorList>
    </citation>
    <scope>NUCLEOTIDE SEQUENCE</scope>
    <source>
        <strain evidence="2">CGMCC 1.15287</strain>
    </source>
</reference>
<dbReference type="InterPro" id="IPR014907">
    <property type="entry name" value="BT4734-like_N"/>
</dbReference>
<dbReference type="EMBL" id="JACIEF010000002">
    <property type="protein sequence ID" value="MBB4108349.1"/>
    <property type="molecule type" value="Genomic_DNA"/>
</dbReference>
<sequence length="349" mass="40145">MSRPFNEKCSLYKTYYSKKLGRYCFSVKDPETVSIYDMLSFPWQGNLENEVRAIENKDKRDTLKKRLKGITPSMVHAGGRGAKYCVEHNGLMAFDIDPKDTENPWLKKPGMLEEAKKMICEIPYTVYCGLSASGRGLWGLFRISHPHLHKQHFDAMEAAFLEIGIVIDKAPSSPSSLRFLAYDENAYYNEHAELFDKRIVPEPKKVEPLIKKRERINGIKVTNEETDEEKKQRQEDAIALCEKFNKECKPDHIDEILTNFGFNYHSHSGLRYRYTRPNKEVTAGLSVDYHEGKRTLFCFSDAVPGLEHWKEEEGGWSCSPLTALLIYGCGGKTAKDWAMAFEYIKSKIQ</sequence>
<dbReference type="AlphaFoldDB" id="A0A7W6P588"/>
<gene>
    <name evidence="2" type="ORF">GCM10007422_03240</name>
    <name evidence="3" type="ORF">GGQ60_002330</name>
</gene>
<evidence type="ECO:0000313" key="2">
    <source>
        <dbReference type="EMBL" id="GGG93379.1"/>
    </source>
</evidence>